<protein>
    <submittedName>
        <fullName evidence="2">Uncharacterized protein</fullName>
    </submittedName>
</protein>
<evidence type="ECO:0000313" key="2">
    <source>
        <dbReference type="EMBL" id="MBI5168557.1"/>
    </source>
</evidence>
<dbReference type="AlphaFoldDB" id="A0A933S9Q6"/>
<gene>
    <name evidence="2" type="ORF">HZA61_03620</name>
</gene>
<reference evidence="2" key="1">
    <citation type="submission" date="2020-07" db="EMBL/GenBank/DDBJ databases">
        <title>Huge and variable diversity of episymbiotic CPR bacteria and DPANN archaea in groundwater ecosystems.</title>
        <authorList>
            <person name="He C.Y."/>
            <person name="Keren R."/>
            <person name="Whittaker M."/>
            <person name="Farag I.F."/>
            <person name="Doudna J."/>
            <person name="Cate J.H.D."/>
            <person name="Banfield J.F."/>
        </authorList>
    </citation>
    <scope>NUCLEOTIDE SEQUENCE</scope>
    <source>
        <strain evidence="2">NC_groundwater_1813_Pr3_B-0.1um_71_17</strain>
    </source>
</reference>
<evidence type="ECO:0000256" key="1">
    <source>
        <dbReference type="SAM" id="SignalP"/>
    </source>
</evidence>
<dbReference type="EMBL" id="JACRIW010000030">
    <property type="protein sequence ID" value="MBI5168557.1"/>
    <property type="molecule type" value="Genomic_DNA"/>
</dbReference>
<evidence type="ECO:0000313" key="3">
    <source>
        <dbReference type="Proteomes" id="UP000696931"/>
    </source>
</evidence>
<name>A0A933S9Q6_UNCEI</name>
<comment type="caution">
    <text evidence="2">The sequence shown here is derived from an EMBL/GenBank/DDBJ whole genome shotgun (WGS) entry which is preliminary data.</text>
</comment>
<keyword evidence="1" id="KW-0732">Signal</keyword>
<proteinExistence type="predicted"/>
<sequence length="264" mass="27985">MRRLLAPLVLLLCVSNAPAHAAQGMNLSWDNCFGDGAVRNKTFACDTNTGSEQLYVSFELDSAFAPLTGLELSMVIATPAGPSSAWWQFKNTGSCRQTALSASAIPLVPGVSCVDYWQGAAAGGVTAYILNYNYAGSNRLLAVFALPMSAAASLDAGTEYFGIRIAITHAKTVGTGSCPGCLDPVCLGLENLLLTRPAGVGDLRLAEETTFGSSTVNWQGAAAGSVRVKRDNPYYPNWFYRVLSCASATPARNHTWGSIKSQYH</sequence>
<feature type="signal peptide" evidence="1">
    <location>
        <begin position="1"/>
        <end position="21"/>
    </location>
</feature>
<accession>A0A933S9Q6</accession>
<feature type="chain" id="PRO_5038104437" evidence="1">
    <location>
        <begin position="22"/>
        <end position="264"/>
    </location>
</feature>
<organism evidence="2 3">
    <name type="scientific">Eiseniibacteriota bacterium</name>
    <dbReference type="NCBI Taxonomy" id="2212470"/>
    <lineage>
        <taxon>Bacteria</taxon>
        <taxon>Candidatus Eiseniibacteriota</taxon>
    </lineage>
</organism>
<dbReference type="Proteomes" id="UP000696931">
    <property type="component" value="Unassembled WGS sequence"/>
</dbReference>